<dbReference type="SUPFAM" id="SSF52317">
    <property type="entry name" value="Class I glutamine amidotransferase-like"/>
    <property type="match status" value="1"/>
</dbReference>
<keyword evidence="2" id="KW-0645">Protease</keyword>
<evidence type="ECO:0000256" key="1">
    <source>
        <dbReference type="ARBA" id="ARBA00006534"/>
    </source>
</evidence>
<organism evidence="5 6">
    <name type="scientific">Candidatus Fimimonas merdipullorum</name>
    <dbReference type="NCBI Taxonomy" id="2840822"/>
    <lineage>
        <taxon>Bacteria</taxon>
        <taxon>Pseudomonadati</taxon>
        <taxon>Myxococcota</taxon>
        <taxon>Myxococcia</taxon>
        <taxon>Myxococcales</taxon>
        <taxon>Cystobacterineae</taxon>
        <taxon>Myxococcaceae</taxon>
        <taxon>Myxococcaceae incertae sedis</taxon>
        <taxon>Candidatus Fimimonas</taxon>
    </lineage>
</organism>
<evidence type="ECO:0000256" key="4">
    <source>
        <dbReference type="ARBA" id="ARBA00022825"/>
    </source>
</evidence>
<evidence type="ECO:0000313" key="5">
    <source>
        <dbReference type="EMBL" id="HIU91490.1"/>
    </source>
</evidence>
<dbReference type="Gene3D" id="3.40.50.880">
    <property type="match status" value="1"/>
</dbReference>
<comment type="similarity">
    <text evidence="1">Belongs to the peptidase S51 family.</text>
</comment>
<keyword evidence="3" id="KW-0378">Hydrolase</keyword>
<reference evidence="5" key="1">
    <citation type="submission" date="2020-10" db="EMBL/GenBank/DDBJ databases">
        <authorList>
            <person name="Gilroy R."/>
        </authorList>
    </citation>
    <scope>NUCLEOTIDE SEQUENCE</scope>
    <source>
        <strain evidence="5">ChiHjej12B11-7776</strain>
    </source>
</reference>
<proteinExistence type="inferred from homology"/>
<evidence type="ECO:0000256" key="3">
    <source>
        <dbReference type="ARBA" id="ARBA00022801"/>
    </source>
</evidence>
<protein>
    <submittedName>
        <fullName evidence="5">Type 1 glutamine amidotransferase-like domain-containing protein</fullName>
    </submittedName>
</protein>
<comment type="caution">
    <text evidence="5">The sequence shown here is derived from an EMBL/GenBank/DDBJ whole genome shotgun (WGS) entry which is preliminary data.</text>
</comment>
<keyword evidence="4" id="KW-0720">Serine protease</keyword>
<dbReference type="Proteomes" id="UP000886852">
    <property type="component" value="Unassembled WGS sequence"/>
</dbReference>
<evidence type="ECO:0000256" key="2">
    <source>
        <dbReference type="ARBA" id="ARBA00022670"/>
    </source>
</evidence>
<dbReference type="InterPro" id="IPR029062">
    <property type="entry name" value="Class_I_gatase-like"/>
</dbReference>
<dbReference type="AlphaFoldDB" id="A0A9D1MYJ1"/>
<keyword evidence="5" id="KW-0315">Glutamine amidotransferase</keyword>
<dbReference type="GO" id="GO:0008236">
    <property type="term" value="F:serine-type peptidase activity"/>
    <property type="evidence" value="ECO:0007669"/>
    <property type="project" value="UniProtKB-KW"/>
</dbReference>
<dbReference type="InterPro" id="IPR005320">
    <property type="entry name" value="Peptidase_S51"/>
</dbReference>
<dbReference type="Pfam" id="PF03575">
    <property type="entry name" value="Peptidase_S51"/>
    <property type="match status" value="1"/>
</dbReference>
<evidence type="ECO:0000313" key="6">
    <source>
        <dbReference type="Proteomes" id="UP000886852"/>
    </source>
</evidence>
<dbReference type="EMBL" id="DVOC01000103">
    <property type="protein sequence ID" value="HIU91490.1"/>
    <property type="molecule type" value="Genomic_DNA"/>
</dbReference>
<reference evidence="5" key="2">
    <citation type="journal article" date="2021" name="PeerJ">
        <title>Extensive microbial diversity within the chicken gut microbiome revealed by metagenomics and culture.</title>
        <authorList>
            <person name="Gilroy R."/>
            <person name="Ravi A."/>
            <person name="Getino M."/>
            <person name="Pursley I."/>
            <person name="Horton D.L."/>
            <person name="Alikhan N.F."/>
            <person name="Baker D."/>
            <person name="Gharbi K."/>
            <person name="Hall N."/>
            <person name="Watson M."/>
            <person name="Adriaenssens E.M."/>
            <person name="Foster-Nyarko E."/>
            <person name="Jarju S."/>
            <person name="Secka A."/>
            <person name="Antonio M."/>
            <person name="Oren A."/>
            <person name="Chaudhuri R.R."/>
            <person name="La Ragione R."/>
            <person name="Hildebrand F."/>
            <person name="Pallen M.J."/>
        </authorList>
    </citation>
    <scope>NUCLEOTIDE SEQUENCE</scope>
    <source>
        <strain evidence="5">ChiHjej12B11-7776</strain>
    </source>
</reference>
<gene>
    <name evidence="5" type="ORF">IAC72_05730</name>
</gene>
<name>A0A9D1MYJ1_9BACT</name>
<dbReference type="GO" id="GO:0006508">
    <property type="term" value="P:proteolysis"/>
    <property type="evidence" value="ECO:0007669"/>
    <property type="project" value="UniProtKB-KW"/>
</dbReference>
<sequence length="218" mass="24797">MTNILLNYYNFDGSWTQGKLIKYIKGRVLILPLAFREWEINDDDSWQKIYGEGGEKYENILSPFLSYGIERKNIRWVNYFREQDVVGMIEQSDLLFFTGGMPEKAVARINEMGITDAVRKFDGVVAGASAGAMLQLETYHVTPDEDYDGYQVQHGLGLVKGIDLEVHFLNTDVQRQCTRRAVDTLGLPVYQMWHEGGLLVEGKNVTLLGNVQVVLPQK</sequence>
<accession>A0A9D1MYJ1</accession>